<organism evidence="4">
    <name type="scientific">uncultured Candidatus Melainabacteria bacterium</name>
    <dbReference type="NCBI Taxonomy" id="2682970"/>
    <lineage>
        <taxon>Bacteria</taxon>
        <taxon>Bacillati</taxon>
        <taxon>Candidatus Melainabacteria</taxon>
        <taxon>environmental samples</taxon>
    </lineage>
</organism>
<keyword evidence="4" id="KW-0255">Endonuclease</keyword>
<feature type="domain" description="DNA methylase adenine-specific" evidence="2">
    <location>
        <begin position="551"/>
        <end position="644"/>
    </location>
</feature>
<dbReference type="PANTHER" id="PTHR42998">
    <property type="entry name" value="TYPE I RESTRICTION ENZYME HINDVIIP M PROTEIN-RELATED"/>
    <property type="match status" value="1"/>
</dbReference>
<evidence type="ECO:0000259" key="3">
    <source>
        <dbReference type="Pfam" id="PF13588"/>
    </source>
</evidence>
<name>A0A650EJ69_9BACT</name>
<dbReference type="GO" id="GO:0003677">
    <property type="term" value="F:DNA binding"/>
    <property type="evidence" value="ECO:0007669"/>
    <property type="project" value="InterPro"/>
</dbReference>
<dbReference type="InterPro" id="IPR003356">
    <property type="entry name" value="DNA_methylase_A-5"/>
</dbReference>
<dbReference type="InterPro" id="IPR002052">
    <property type="entry name" value="DNA_methylase_N6_adenine_CS"/>
</dbReference>
<sequence length="777" mass="90735">MALKLEVQIDGKKIYSPLRDKWFVLTPEEQVRQNYICRLVNFYGYSLEQMDEELKVNNSHRGQGKARADIVIWKSKEDKQKNKSAFIVIECKAETVKIQQQDYYQGANYAAWSGANFFVTTNAKETKFFRVDKDSMPKDLDEIIDIPNASIINDQRKIDKLLSQTKAFSRDEFAKLLQKCHNIIRNNDKLSPEAAFDEISKILFMKIRYERNPDEDVLFSLEKFQKDEKHFEKNIKKHLPIEAQIPYMQYLFKATKDEFADDKLFEPYETIKIKQYSFEQIVKELEKYNLSATSDDVKGIAFEHFLGTTFRGELGQFFTPRTIVDFMVEVLDPQEGETICDPTCGSGGFLIKAFEYVRDKIEKDVEQCKKDLKANLFDEEYEKLSEKEQLEVNEKYSDYIRKLTIDISVPNKSYQKQSDAEKNRRISKLSSSCIYGTDANPRMARTSKMNMIMHGDGHGGVHHHDGLINVNGIFENRFDIILTNPPFGARIEKDYKLSETDRFYDEEKLEEYKERYGDDCIRQINELNTAIDKGQKILDRFELGKVSGLTEVLFMERCLKLLKPGGRMGIVLPEGVLNNSNLQKVRDYFESEAKILLITSIPQDVFIASGATIKPSLLFFKRFTEEEKQQYLKIKTQVEAEIQKDVKIELDKWFEIEKNKILLLKLPQKKALATLNVLEKQYNRTLEKEFQNKMDTIGKDRIKELFNYEIPIVQVEKAGITTTGGKCENELEDVAKEFRIYRQNNSLWQDNKLDITYKIENNNLVRIINDEEQVIDE</sequence>
<keyword evidence="4" id="KW-0540">Nuclease</keyword>
<feature type="domain" description="DNA methylase adenine-specific" evidence="2">
    <location>
        <begin position="428"/>
        <end position="506"/>
    </location>
</feature>
<dbReference type="PRINTS" id="PR00507">
    <property type="entry name" value="N12N6MTFRASE"/>
</dbReference>
<dbReference type="InterPro" id="IPR029464">
    <property type="entry name" value="HSDR_N"/>
</dbReference>
<gene>
    <name evidence="4" type="ORF">Melaina855_1470</name>
</gene>
<evidence type="ECO:0000313" key="4">
    <source>
        <dbReference type="EMBL" id="QGT49760.1"/>
    </source>
</evidence>
<dbReference type="GO" id="GO:0009307">
    <property type="term" value="P:DNA restriction-modification system"/>
    <property type="evidence" value="ECO:0007669"/>
    <property type="project" value="UniProtKB-KW"/>
</dbReference>
<evidence type="ECO:0000256" key="1">
    <source>
        <dbReference type="ARBA" id="ARBA00022747"/>
    </source>
</evidence>
<accession>A0A650EJ69</accession>
<dbReference type="PROSITE" id="PS00092">
    <property type="entry name" value="N6_MTASE"/>
    <property type="match status" value="1"/>
</dbReference>
<dbReference type="InterPro" id="IPR029063">
    <property type="entry name" value="SAM-dependent_MTases_sf"/>
</dbReference>
<dbReference type="InterPro" id="IPR052916">
    <property type="entry name" value="Type-I_RE_MTase_Subunit"/>
</dbReference>
<reference evidence="4" key="1">
    <citation type="journal article" date="2020" name="J. ISSAAS">
        <title>Lactobacilli and other gastrointestinal microbiota of Peromyscus leucopus, reservoir host for agents of Lyme disease and other zoonoses in North America.</title>
        <authorList>
            <person name="Milovic A."/>
            <person name="Bassam K."/>
            <person name="Shao H."/>
            <person name="Chatzistamou I."/>
            <person name="Tufts D.M."/>
            <person name="Diuk-Wasser M."/>
            <person name="Barbour A.G."/>
        </authorList>
    </citation>
    <scope>NUCLEOTIDE SEQUENCE</scope>
    <source>
        <strain evidence="4">LL20</strain>
    </source>
</reference>
<dbReference type="Pfam" id="PF02384">
    <property type="entry name" value="N6_Mtase"/>
    <property type="match status" value="3"/>
</dbReference>
<dbReference type="AlphaFoldDB" id="A0A650EJ69"/>
<dbReference type="PANTHER" id="PTHR42998:SF1">
    <property type="entry name" value="TYPE I RESTRICTION ENZYME HINDI METHYLASE SUBUNIT"/>
    <property type="match status" value="1"/>
</dbReference>
<keyword evidence="1" id="KW-0680">Restriction system</keyword>
<dbReference type="Pfam" id="PF13588">
    <property type="entry name" value="HSDR_N_2"/>
    <property type="match status" value="1"/>
</dbReference>
<dbReference type="GO" id="GO:0008170">
    <property type="term" value="F:N-methyltransferase activity"/>
    <property type="evidence" value="ECO:0007669"/>
    <property type="project" value="InterPro"/>
</dbReference>
<feature type="domain" description="DNA methylase adenine-specific" evidence="2">
    <location>
        <begin position="295"/>
        <end position="363"/>
    </location>
</feature>
<proteinExistence type="predicted"/>
<evidence type="ECO:0000259" key="2">
    <source>
        <dbReference type="Pfam" id="PF02384"/>
    </source>
</evidence>
<dbReference type="EMBL" id="MN577570">
    <property type="protein sequence ID" value="QGT49760.1"/>
    <property type="molecule type" value="Genomic_DNA"/>
</dbReference>
<dbReference type="SUPFAM" id="SSF53335">
    <property type="entry name" value="S-adenosyl-L-methionine-dependent methyltransferases"/>
    <property type="match status" value="1"/>
</dbReference>
<dbReference type="GO" id="GO:0032259">
    <property type="term" value="P:methylation"/>
    <property type="evidence" value="ECO:0007669"/>
    <property type="project" value="InterPro"/>
</dbReference>
<feature type="domain" description="Type I restriction enzyme R protein N-terminal" evidence="3">
    <location>
        <begin position="27"/>
        <end position="147"/>
    </location>
</feature>
<dbReference type="GO" id="GO:0004519">
    <property type="term" value="F:endonuclease activity"/>
    <property type="evidence" value="ECO:0007669"/>
    <property type="project" value="UniProtKB-KW"/>
</dbReference>
<protein>
    <submittedName>
        <fullName evidence="4">Restriction endonuclease subunit M</fullName>
    </submittedName>
</protein>
<keyword evidence="4" id="KW-0378">Hydrolase</keyword>
<dbReference type="Gene3D" id="3.40.50.150">
    <property type="entry name" value="Vaccinia Virus protein VP39"/>
    <property type="match status" value="1"/>
</dbReference>